<comment type="function">
    <text evidence="2 10 12">Catalyzes the transfer of a dimethylallyl group onto the adenine at position 37 in tRNAs that read codons beginning with uridine, leading to the formation of N6-(dimethylallyl)adenosine (i(6)A).</text>
</comment>
<sequence length="316" mass="35776">MMQPLAGPRPKVIFVMGPTASGKTDLAMRLCDHLPCELVSVDSAMIYREMDIGTAKPTAEELSAYPHRLIDILDPTEAYSAARFREDALMQVADIQSLGRIPVLVGGTMLYFSALQQGLAQLPEADPELRARIEADAAEQGWPAIHARLAGLDPEGARRLKPTDAQRLQRALEVVLLTGKPISEHWREQAEAELPFDIIPIALAPTERSRLHERIEQRFDLMLKAGFEEEVRRLWERGDLRADMPSIRCVGYRQMWSFFNGEYDRDTMRYKGVVATRQLAKRQLTWLRGWQGVHWLESESSNLVYDALKLSDPAVI</sequence>
<keyword evidence="8 10" id="KW-0460">Magnesium</keyword>
<dbReference type="Gene3D" id="3.40.50.300">
    <property type="entry name" value="P-loop containing nucleotide triphosphate hydrolases"/>
    <property type="match status" value="1"/>
</dbReference>
<evidence type="ECO:0000256" key="3">
    <source>
        <dbReference type="ARBA" id="ARBA00005842"/>
    </source>
</evidence>
<dbReference type="GO" id="GO:0052381">
    <property type="term" value="F:tRNA dimethylallyltransferase activity"/>
    <property type="evidence" value="ECO:0007669"/>
    <property type="project" value="UniProtKB-UniRule"/>
</dbReference>
<keyword evidence="5 10" id="KW-0819">tRNA processing</keyword>
<evidence type="ECO:0000256" key="13">
    <source>
        <dbReference type="RuleBase" id="RU003785"/>
    </source>
</evidence>
<keyword evidence="4 10" id="KW-0808">Transferase</keyword>
<evidence type="ECO:0000256" key="8">
    <source>
        <dbReference type="ARBA" id="ARBA00022842"/>
    </source>
</evidence>
<feature type="site" description="Interaction with substrate tRNA" evidence="10">
    <location>
        <position position="130"/>
    </location>
</feature>
<evidence type="ECO:0000256" key="4">
    <source>
        <dbReference type="ARBA" id="ARBA00022679"/>
    </source>
</evidence>
<dbReference type="SUPFAM" id="SSF52540">
    <property type="entry name" value="P-loop containing nucleoside triphosphate hydrolases"/>
    <property type="match status" value="2"/>
</dbReference>
<evidence type="ECO:0000256" key="2">
    <source>
        <dbReference type="ARBA" id="ARBA00003213"/>
    </source>
</evidence>
<comment type="subunit">
    <text evidence="10">Monomer.</text>
</comment>
<reference evidence="14 15" key="1">
    <citation type="submission" date="2020-07" db="EMBL/GenBank/DDBJ databases">
        <title>Bacterium isolated from marien macroalgae.</title>
        <authorList>
            <person name="Zhu K."/>
            <person name="Lu D."/>
            <person name="Du Z."/>
        </authorList>
    </citation>
    <scope>NUCLEOTIDE SEQUENCE [LARGE SCALE GENOMIC DNA]</scope>
    <source>
        <strain evidence="14 15">3-1745</strain>
    </source>
</reference>
<dbReference type="EC" id="2.5.1.75" evidence="10"/>
<dbReference type="AlphaFoldDB" id="A0A7W1X0F3"/>
<gene>
    <name evidence="10 14" type="primary">miaA</name>
    <name evidence="14" type="ORF">H1S06_14230</name>
</gene>
<feature type="region of interest" description="Interaction with substrate tRNA" evidence="10">
    <location>
        <begin position="166"/>
        <end position="170"/>
    </location>
</feature>
<dbReference type="NCBIfam" id="TIGR00174">
    <property type="entry name" value="miaA"/>
    <property type="match status" value="1"/>
</dbReference>
<keyword evidence="15" id="KW-1185">Reference proteome</keyword>
<dbReference type="PANTHER" id="PTHR11088:SF60">
    <property type="entry name" value="TRNA DIMETHYLALLYLTRANSFERASE"/>
    <property type="match status" value="1"/>
</dbReference>
<evidence type="ECO:0000256" key="6">
    <source>
        <dbReference type="ARBA" id="ARBA00022741"/>
    </source>
</evidence>
<dbReference type="InterPro" id="IPR027417">
    <property type="entry name" value="P-loop_NTPase"/>
</dbReference>
<dbReference type="GO" id="GO:0005524">
    <property type="term" value="F:ATP binding"/>
    <property type="evidence" value="ECO:0007669"/>
    <property type="project" value="UniProtKB-UniRule"/>
</dbReference>
<feature type="region of interest" description="Interaction with substrate tRNA" evidence="10">
    <location>
        <begin position="42"/>
        <end position="45"/>
    </location>
</feature>
<dbReference type="EMBL" id="JACEMT010000054">
    <property type="protein sequence ID" value="MBA4503512.1"/>
    <property type="molecule type" value="Genomic_DNA"/>
</dbReference>
<feature type="site" description="Interaction with substrate tRNA" evidence="10">
    <location>
        <position position="108"/>
    </location>
</feature>
<feature type="binding site" evidence="10">
    <location>
        <begin position="19"/>
        <end position="24"/>
    </location>
    <ligand>
        <name>substrate</name>
    </ligand>
</feature>
<evidence type="ECO:0000313" key="14">
    <source>
        <dbReference type="EMBL" id="MBA4503512.1"/>
    </source>
</evidence>
<evidence type="ECO:0000256" key="10">
    <source>
        <dbReference type="HAMAP-Rule" id="MF_00185"/>
    </source>
</evidence>
<proteinExistence type="inferred from homology"/>
<dbReference type="Proteomes" id="UP000538931">
    <property type="component" value="Unassembled WGS sequence"/>
</dbReference>
<keyword evidence="7 10" id="KW-0067">ATP-binding</keyword>
<evidence type="ECO:0000256" key="11">
    <source>
        <dbReference type="RuleBase" id="RU003783"/>
    </source>
</evidence>
<name>A0A7W1X0F3_9GAMM</name>
<comment type="catalytic activity">
    <reaction evidence="9 10 11">
        <text>adenosine(37) in tRNA + dimethylallyl diphosphate = N(6)-dimethylallyladenosine(37) in tRNA + diphosphate</text>
        <dbReference type="Rhea" id="RHEA:26482"/>
        <dbReference type="Rhea" id="RHEA-COMP:10162"/>
        <dbReference type="Rhea" id="RHEA-COMP:10375"/>
        <dbReference type="ChEBI" id="CHEBI:33019"/>
        <dbReference type="ChEBI" id="CHEBI:57623"/>
        <dbReference type="ChEBI" id="CHEBI:74411"/>
        <dbReference type="ChEBI" id="CHEBI:74415"/>
        <dbReference type="EC" id="2.5.1.75"/>
    </reaction>
</comment>
<comment type="cofactor">
    <cofactor evidence="1 10">
        <name>Mg(2+)</name>
        <dbReference type="ChEBI" id="CHEBI:18420"/>
    </cofactor>
</comment>
<evidence type="ECO:0000256" key="7">
    <source>
        <dbReference type="ARBA" id="ARBA00022840"/>
    </source>
</evidence>
<evidence type="ECO:0000256" key="5">
    <source>
        <dbReference type="ARBA" id="ARBA00022694"/>
    </source>
</evidence>
<organism evidence="14 15">
    <name type="scientific">Marinobacterium marinum</name>
    <dbReference type="NCBI Taxonomy" id="2756129"/>
    <lineage>
        <taxon>Bacteria</taxon>
        <taxon>Pseudomonadati</taxon>
        <taxon>Pseudomonadota</taxon>
        <taxon>Gammaproteobacteria</taxon>
        <taxon>Oceanospirillales</taxon>
        <taxon>Oceanospirillaceae</taxon>
        <taxon>Marinobacterium</taxon>
    </lineage>
</organism>
<feature type="region of interest" description="Interaction with substrate tRNA" evidence="10">
    <location>
        <begin position="248"/>
        <end position="253"/>
    </location>
</feature>
<dbReference type="GO" id="GO:0006400">
    <property type="term" value="P:tRNA modification"/>
    <property type="evidence" value="ECO:0007669"/>
    <property type="project" value="TreeGrafter"/>
</dbReference>
<comment type="caution">
    <text evidence="14">The sequence shown here is derived from an EMBL/GenBank/DDBJ whole genome shotgun (WGS) entry which is preliminary data.</text>
</comment>
<comment type="similarity">
    <text evidence="3 10 13">Belongs to the IPP transferase family.</text>
</comment>
<evidence type="ECO:0000313" key="15">
    <source>
        <dbReference type="Proteomes" id="UP000538931"/>
    </source>
</evidence>
<dbReference type="FunFam" id="1.10.20.140:FF:000001">
    <property type="entry name" value="tRNA dimethylallyltransferase"/>
    <property type="match status" value="1"/>
</dbReference>
<dbReference type="InterPro" id="IPR018022">
    <property type="entry name" value="IPT"/>
</dbReference>
<evidence type="ECO:0000256" key="9">
    <source>
        <dbReference type="ARBA" id="ARBA00049563"/>
    </source>
</evidence>
<accession>A0A7W1X0F3</accession>
<comment type="caution">
    <text evidence="10">Lacks conserved residue(s) required for the propagation of feature annotation.</text>
</comment>
<protein>
    <recommendedName>
        <fullName evidence="10">tRNA dimethylallyltransferase</fullName>
        <ecNumber evidence="10">2.5.1.75</ecNumber>
    </recommendedName>
    <alternativeName>
        <fullName evidence="10">Dimethylallyl diphosphate:tRNA dimethylallyltransferase</fullName>
        <shortName evidence="10">DMAPP:tRNA dimethylallyltransferase</shortName>
        <shortName evidence="10">DMATase</shortName>
    </alternativeName>
    <alternativeName>
        <fullName evidence="10">Isopentenyl-diphosphate:tRNA isopentenyltransferase</fullName>
        <shortName evidence="10">IPP transferase</shortName>
        <shortName evidence="10">IPPT</shortName>
        <shortName evidence="10">IPTase</shortName>
    </alternativeName>
</protein>
<dbReference type="InterPro" id="IPR039657">
    <property type="entry name" value="Dimethylallyltransferase"/>
</dbReference>
<keyword evidence="6 10" id="KW-0547">Nucleotide-binding</keyword>
<evidence type="ECO:0000256" key="1">
    <source>
        <dbReference type="ARBA" id="ARBA00001946"/>
    </source>
</evidence>
<feature type="binding site" evidence="10">
    <location>
        <begin position="17"/>
        <end position="24"/>
    </location>
    <ligand>
        <name>ATP</name>
        <dbReference type="ChEBI" id="CHEBI:30616"/>
    </ligand>
</feature>
<dbReference type="Pfam" id="PF01715">
    <property type="entry name" value="IPPT"/>
    <property type="match status" value="1"/>
</dbReference>
<evidence type="ECO:0000256" key="12">
    <source>
        <dbReference type="RuleBase" id="RU003784"/>
    </source>
</evidence>
<dbReference type="HAMAP" id="MF_00185">
    <property type="entry name" value="IPP_trans"/>
    <property type="match status" value="1"/>
</dbReference>
<dbReference type="PANTHER" id="PTHR11088">
    <property type="entry name" value="TRNA DIMETHYLALLYLTRANSFERASE"/>
    <property type="match status" value="1"/>
</dbReference>
<dbReference type="Gene3D" id="1.10.20.140">
    <property type="match status" value="1"/>
</dbReference>